<organism evidence="9 10">
    <name type="scientific">Euzebya pacifica</name>
    <dbReference type="NCBI Taxonomy" id="1608957"/>
    <lineage>
        <taxon>Bacteria</taxon>
        <taxon>Bacillati</taxon>
        <taxon>Actinomycetota</taxon>
        <taxon>Nitriliruptoria</taxon>
        <taxon>Euzebyales</taxon>
    </lineage>
</organism>
<dbReference type="InterPro" id="IPR012340">
    <property type="entry name" value="NA-bd_OB-fold"/>
</dbReference>
<keyword evidence="10" id="KW-1185">Reference proteome</keyword>
<dbReference type="GO" id="GO:0016020">
    <property type="term" value="C:membrane"/>
    <property type="evidence" value="ECO:0007669"/>
    <property type="project" value="UniProtKB-SubCell"/>
</dbReference>
<dbReference type="GO" id="GO:0006508">
    <property type="term" value="P:proteolysis"/>
    <property type="evidence" value="ECO:0007669"/>
    <property type="project" value="UniProtKB-KW"/>
</dbReference>
<dbReference type="Gene3D" id="2.40.50.140">
    <property type="entry name" value="Nucleic acid-binding proteins"/>
    <property type="match status" value="1"/>
</dbReference>
<feature type="chain" id="PRO_5016685033" evidence="6">
    <location>
        <begin position="20"/>
        <end position="460"/>
    </location>
</feature>
<dbReference type="InterPro" id="IPR029045">
    <property type="entry name" value="ClpP/crotonase-like_dom_sf"/>
</dbReference>
<dbReference type="Proteomes" id="UP000264006">
    <property type="component" value="Chromosome"/>
</dbReference>
<feature type="transmembrane region" description="Helical" evidence="5">
    <location>
        <begin position="309"/>
        <end position="328"/>
    </location>
</feature>
<keyword evidence="9" id="KW-0378">Hydrolase</keyword>
<keyword evidence="3 5" id="KW-1133">Transmembrane helix</keyword>
<feature type="domain" description="NfeD integral membrane" evidence="8">
    <location>
        <begin position="263"/>
        <end position="377"/>
    </location>
</feature>
<dbReference type="Gene3D" id="3.90.226.10">
    <property type="entry name" value="2-enoyl-CoA Hydratase, Chain A, domain 1"/>
    <property type="match status" value="1"/>
</dbReference>
<evidence type="ECO:0000259" key="8">
    <source>
        <dbReference type="Pfam" id="PF24961"/>
    </source>
</evidence>
<dbReference type="PANTHER" id="PTHR33507">
    <property type="entry name" value="INNER MEMBRANE PROTEIN YBBJ"/>
    <property type="match status" value="1"/>
</dbReference>
<dbReference type="KEGG" id="euz:DVS28_a0664"/>
<dbReference type="SUPFAM" id="SSF141322">
    <property type="entry name" value="NfeD domain-like"/>
    <property type="match status" value="1"/>
</dbReference>
<proteinExistence type="predicted"/>
<reference evidence="9 10" key="1">
    <citation type="submission" date="2018-09" db="EMBL/GenBank/DDBJ databases">
        <title>Complete genome sequence of Euzebya sp. DY32-46 isolated from seawater of Pacific Ocean.</title>
        <authorList>
            <person name="Xu L."/>
            <person name="Wu Y.-H."/>
            <person name="Xu X.-W."/>
        </authorList>
    </citation>
    <scope>NUCLEOTIDE SEQUENCE [LARGE SCALE GENOMIC DNA]</scope>
    <source>
        <strain evidence="9 10">DY32-46</strain>
    </source>
</reference>
<feature type="transmembrane region" description="Helical" evidence="5">
    <location>
        <begin position="284"/>
        <end position="303"/>
    </location>
</feature>
<accession>A0A346XT18</accession>
<evidence type="ECO:0000313" key="9">
    <source>
        <dbReference type="EMBL" id="AXV05365.1"/>
    </source>
</evidence>
<evidence type="ECO:0000313" key="10">
    <source>
        <dbReference type="Proteomes" id="UP000264006"/>
    </source>
</evidence>
<evidence type="ECO:0000256" key="5">
    <source>
        <dbReference type="SAM" id="Phobius"/>
    </source>
</evidence>
<dbReference type="GO" id="GO:0008233">
    <property type="term" value="F:peptidase activity"/>
    <property type="evidence" value="ECO:0007669"/>
    <property type="project" value="UniProtKB-KW"/>
</dbReference>
<evidence type="ECO:0000256" key="2">
    <source>
        <dbReference type="ARBA" id="ARBA00022692"/>
    </source>
</evidence>
<dbReference type="InterPro" id="IPR056739">
    <property type="entry name" value="NfeD_membrane"/>
</dbReference>
<dbReference type="Pfam" id="PF24961">
    <property type="entry name" value="NfeD_membrane"/>
    <property type="match status" value="1"/>
</dbReference>
<dbReference type="Pfam" id="PF01957">
    <property type="entry name" value="NfeD"/>
    <property type="match status" value="1"/>
</dbReference>
<gene>
    <name evidence="9" type="ORF">DVS28_a0664</name>
</gene>
<comment type="subcellular location">
    <subcellularLocation>
        <location evidence="1">Membrane</location>
        <topology evidence="1">Multi-pass membrane protein</topology>
    </subcellularLocation>
</comment>
<evidence type="ECO:0000259" key="7">
    <source>
        <dbReference type="Pfam" id="PF01957"/>
    </source>
</evidence>
<feature type="signal peptide" evidence="6">
    <location>
        <begin position="1"/>
        <end position="19"/>
    </location>
</feature>
<feature type="domain" description="NfeD-like C-terminal" evidence="7">
    <location>
        <begin position="393"/>
        <end position="442"/>
    </location>
</feature>
<dbReference type="EMBL" id="CP031165">
    <property type="protein sequence ID" value="AXV05365.1"/>
    <property type="molecule type" value="Genomic_DNA"/>
</dbReference>
<dbReference type="AlphaFoldDB" id="A0A346XT18"/>
<evidence type="ECO:0000256" key="3">
    <source>
        <dbReference type="ARBA" id="ARBA00022989"/>
    </source>
</evidence>
<keyword evidence="9" id="KW-0645">Protease</keyword>
<evidence type="ECO:0000256" key="6">
    <source>
        <dbReference type="SAM" id="SignalP"/>
    </source>
</evidence>
<protein>
    <submittedName>
        <fullName evidence="9">Membrane-bound protease</fullName>
    </submittedName>
</protein>
<keyword evidence="6" id="KW-0732">Signal</keyword>
<dbReference type="InterPro" id="IPR052165">
    <property type="entry name" value="Membrane_assoc_protease"/>
</dbReference>
<keyword evidence="4 5" id="KW-0472">Membrane</keyword>
<dbReference type="PANTHER" id="PTHR33507:SF4">
    <property type="entry name" value="NODULATION COMPETITIVENESS PROTEIN NFED"/>
    <property type="match status" value="1"/>
</dbReference>
<feature type="transmembrane region" description="Helical" evidence="5">
    <location>
        <begin position="359"/>
        <end position="381"/>
    </location>
</feature>
<evidence type="ECO:0000256" key="1">
    <source>
        <dbReference type="ARBA" id="ARBA00004141"/>
    </source>
</evidence>
<dbReference type="OrthoDB" id="9806253at2"/>
<dbReference type="SUPFAM" id="SSF52096">
    <property type="entry name" value="ClpP/crotonase"/>
    <property type="match status" value="1"/>
</dbReference>
<keyword evidence="2 5" id="KW-0812">Transmembrane</keyword>
<name>A0A346XT18_9ACTN</name>
<evidence type="ECO:0000256" key="4">
    <source>
        <dbReference type="ARBA" id="ARBA00023136"/>
    </source>
</evidence>
<sequence length="460" mass="46570">MLLLVGLLAALAAPASAQASSTSTVDVVEAVGVLDDPLTDFVIGAIEQSNLDGSQAVVIRLDTDGALGGDIDRLVDTIESSDVPVVVYVGTAGARATGAGVRVAAAAHVLALAPTGLYGVAHPADLGDPGARTVGEVASDLEALADARGRDADFLVDAAESGAAVIAVPDGETGAPIADGTELPEGTDPTVVRTLDESALAEAGIADIVAPTIQQVLAALGGREVVTNAGDVVLDVDPVTANVRFVNLDLVQRILHTASSPTLAYLLLLAGALTLFFEVFQPGFGVSGFSAIGVLALGVYSVAVLPIQPLWAVIAVIGLLLLAYDLAIAGLSWPSAVGTLALGAGSINMWQIPQLAPPTWLIVVGTLSAAVFFIMMMTSVLRAQGNQALLGAKAVEGKVGIVRSALGPEGHIFVGGALWRARAPQGSGKVRTGTKVRVLGLNDSLTLDVEIVDDTSTTKV</sequence>
<dbReference type="InterPro" id="IPR002810">
    <property type="entry name" value="NfeD-like_C"/>
</dbReference>